<keyword evidence="4" id="KW-1185">Reference proteome</keyword>
<name>A0A5R9PHW6_9GAMM</name>
<keyword evidence="2" id="KW-0472">Membrane</keyword>
<dbReference type="EMBL" id="SROY01000001">
    <property type="protein sequence ID" value="TLX23114.1"/>
    <property type="molecule type" value="Genomic_DNA"/>
</dbReference>
<reference evidence="3 4" key="1">
    <citation type="submission" date="2019-04" db="EMBL/GenBank/DDBJ databases">
        <authorList>
            <person name="Grouzdev D.S."/>
            <person name="Nazina T.N."/>
        </authorList>
    </citation>
    <scope>NUCLEOTIDE SEQUENCE [LARGE SCALE GENOMIC DNA]</scope>
    <source>
        <strain evidence="3 4">SHC 3-19</strain>
    </source>
</reference>
<keyword evidence="2" id="KW-0812">Transmembrane</keyword>
<evidence type="ECO:0000313" key="3">
    <source>
        <dbReference type="EMBL" id="TLX23114.1"/>
    </source>
</evidence>
<dbReference type="STRING" id="1123377.GCA_000423885_00943"/>
<protein>
    <submittedName>
        <fullName evidence="3">Uncharacterized protein</fullName>
    </submittedName>
</protein>
<evidence type="ECO:0000313" key="4">
    <source>
        <dbReference type="Proteomes" id="UP000308508"/>
    </source>
</evidence>
<comment type="caution">
    <text evidence="3">The sequence shown here is derived from an EMBL/GenBank/DDBJ whole genome shotgun (WGS) entry which is preliminary data.</text>
</comment>
<keyword evidence="2" id="KW-1133">Transmembrane helix</keyword>
<feature type="region of interest" description="Disordered" evidence="1">
    <location>
        <begin position="1"/>
        <end position="43"/>
    </location>
</feature>
<feature type="transmembrane region" description="Helical" evidence="2">
    <location>
        <begin position="121"/>
        <end position="141"/>
    </location>
</feature>
<evidence type="ECO:0000256" key="2">
    <source>
        <dbReference type="SAM" id="Phobius"/>
    </source>
</evidence>
<gene>
    <name evidence="3" type="ORF">E5S66_03570</name>
</gene>
<sequence>MSIQDHDHDHGREHDRAEPGIDARRWQAQERARRGEPDADTGDLRIARALRDAPPVALPPDFAAQVAALARARREASTLLEQRLLRGLGAVFALSAAGVVAWYGRGWAADLALVLPGGRDALGWCAAAALCLLANWGMGGLRRRASAVG</sequence>
<proteinExistence type="predicted"/>
<dbReference type="AlphaFoldDB" id="A0A5R9PHW6"/>
<accession>A0A5R9PHW6</accession>
<dbReference type="RefSeq" id="WP_138347546.1">
    <property type="nucleotide sequence ID" value="NZ_SROY01000001.1"/>
</dbReference>
<organism evidence="3 4">
    <name type="scientific">Thermomonas fusca</name>
    <dbReference type="NCBI Taxonomy" id="215690"/>
    <lineage>
        <taxon>Bacteria</taxon>
        <taxon>Pseudomonadati</taxon>
        <taxon>Pseudomonadota</taxon>
        <taxon>Gammaproteobacteria</taxon>
        <taxon>Lysobacterales</taxon>
        <taxon>Lysobacteraceae</taxon>
        <taxon>Thermomonas</taxon>
    </lineage>
</organism>
<dbReference type="Proteomes" id="UP000308508">
    <property type="component" value="Unassembled WGS sequence"/>
</dbReference>
<feature type="transmembrane region" description="Helical" evidence="2">
    <location>
        <begin position="84"/>
        <end position="101"/>
    </location>
</feature>
<evidence type="ECO:0000256" key="1">
    <source>
        <dbReference type="SAM" id="MobiDB-lite"/>
    </source>
</evidence>